<dbReference type="eggNOG" id="ENOG5030DUI">
    <property type="taxonomic scope" value="Bacteria"/>
</dbReference>
<dbReference type="InterPro" id="IPR046863">
    <property type="entry name" value="MbnP-like_dom"/>
</dbReference>
<feature type="domain" description="Copper-binding protein MbnP-like" evidence="1">
    <location>
        <begin position="75"/>
        <end position="304"/>
    </location>
</feature>
<dbReference type="AlphaFoldDB" id="A9BZD1"/>
<evidence type="ECO:0000313" key="3">
    <source>
        <dbReference type="Proteomes" id="UP000000784"/>
    </source>
</evidence>
<organism evidence="2 3">
    <name type="scientific">Delftia acidovorans (strain DSM 14801 / SPH-1)</name>
    <dbReference type="NCBI Taxonomy" id="398578"/>
    <lineage>
        <taxon>Bacteria</taxon>
        <taxon>Pseudomonadati</taxon>
        <taxon>Pseudomonadota</taxon>
        <taxon>Betaproteobacteria</taxon>
        <taxon>Burkholderiales</taxon>
        <taxon>Comamonadaceae</taxon>
        <taxon>Delftia</taxon>
    </lineage>
</organism>
<dbReference type="KEGG" id="dac:Daci_2893"/>
<sequence>MPSRDPCRSLQGYPRLRAAMAAQAPRNRFPMRTTYFDNSRFPLALIATALPLLLAACGGGGGGDNSQPTTPTGPQAVALEFAAKAGNLPAKCGTPIAGMGTTQATVDLHDLRFYVSGVSLINDKGEAVAVTLDVNDWQTKEVTLIDLEDGTGACADAGTQAQNTQVRGTVPAGTYKGIRMTVGVPSSVNHTDYAVAPKPLDMQALAWSWQAGRKFAQIEVNPVGGVARPAPAAPGKTFYVHLGSTGCTGNPVTGETVSCARADRMDFGFGDFNAGTQKVVLDIAQLLQGSNVKEDLGGAAGCMSGATDPECVPIFSALRIDLTTGRSINEGSGQTVFRTEAK</sequence>
<dbReference type="STRING" id="398578.Daci_2893"/>
<proteinExistence type="predicted"/>
<dbReference type="Proteomes" id="UP000000784">
    <property type="component" value="Chromosome"/>
</dbReference>
<accession>A9BZD1</accession>
<evidence type="ECO:0000313" key="2">
    <source>
        <dbReference type="EMBL" id="ABX35531.1"/>
    </source>
</evidence>
<dbReference type="Pfam" id="PF20243">
    <property type="entry name" value="MbnP"/>
    <property type="match status" value="1"/>
</dbReference>
<keyword evidence="3" id="KW-1185">Reference proteome</keyword>
<dbReference type="NCBIfam" id="TIGR04052">
    <property type="entry name" value="MbnP_like_WxW"/>
    <property type="match status" value="1"/>
</dbReference>
<dbReference type="HOGENOM" id="CLU_061770_0_0_4"/>
<evidence type="ECO:0000259" key="1">
    <source>
        <dbReference type="Pfam" id="PF20243"/>
    </source>
</evidence>
<protein>
    <recommendedName>
        <fullName evidence="1">Copper-binding protein MbnP-like domain-containing protein</fullName>
    </recommendedName>
</protein>
<name>A9BZD1_DELAS</name>
<dbReference type="EMBL" id="CP000884">
    <property type="protein sequence ID" value="ABX35531.1"/>
    <property type="molecule type" value="Genomic_DNA"/>
</dbReference>
<reference evidence="3" key="2">
    <citation type="submission" date="2007-11" db="EMBL/GenBank/DDBJ databases">
        <title>Complete sequence of Delftia acidovorans DSM 14801 / SPH-1.</title>
        <authorList>
            <person name="Copeland A."/>
            <person name="Lucas S."/>
            <person name="Lapidus A."/>
            <person name="Barry K."/>
            <person name="Glavina del Rio T."/>
            <person name="Dalin E."/>
            <person name="Tice H."/>
            <person name="Pitluck S."/>
            <person name="Lowry S."/>
            <person name="Clum A."/>
            <person name="Schmutz J."/>
            <person name="Larimer F."/>
            <person name="Land M."/>
            <person name="Hauser L."/>
            <person name="Kyrpides N."/>
            <person name="Kim E."/>
            <person name="Schleheck D."/>
            <person name="Richardson P."/>
        </authorList>
    </citation>
    <scope>NUCLEOTIDE SEQUENCE [LARGE SCALE GENOMIC DNA]</scope>
    <source>
        <strain evidence="3">DSM 14801 / SPH-1</strain>
    </source>
</reference>
<dbReference type="InterPro" id="IPR023977">
    <property type="entry name" value="MbnP-like"/>
</dbReference>
<gene>
    <name evidence="2" type="ordered locus">Daci_2893</name>
</gene>
<reference evidence="2 3" key="1">
    <citation type="journal article" date="2004" name="Appl. Environ. Microbiol.">
        <title>Mineralization of individual congeners of linear alkylbenzenesulfonate by defined pairs of heterotrophic bacteria.</title>
        <authorList>
            <person name="Schleheck D."/>
            <person name="Knepper T.P."/>
            <person name="Fischer K."/>
            <person name="Cook A.M."/>
        </authorList>
    </citation>
    <scope>NUCLEOTIDE SEQUENCE [LARGE SCALE GENOMIC DNA]</scope>
    <source>
        <strain evidence="3">DSM 14801 / SPH-1</strain>
    </source>
</reference>